<name>A0A067PAG2_9AGAM</name>
<dbReference type="EMBL" id="KL197755">
    <property type="protein sequence ID" value="KDQ50825.1"/>
    <property type="molecule type" value="Genomic_DNA"/>
</dbReference>
<accession>A0A067PAG2</accession>
<protein>
    <recommendedName>
        <fullName evidence="4">Endonuclease/exonuclease/phosphatase domain-containing protein</fullName>
    </recommendedName>
</protein>
<dbReference type="OrthoDB" id="2855870at2759"/>
<gene>
    <name evidence="2" type="ORF">JAAARDRAFT_51103</name>
</gene>
<feature type="region of interest" description="Disordered" evidence="1">
    <location>
        <begin position="1"/>
        <end position="28"/>
    </location>
</feature>
<evidence type="ECO:0000313" key="3">
    <source>
        <dbReference type="Proteomes" id="UP000027265"/>
    </source>
</evidence>
<feature type="region of interest" description="Disordered" evidence="1">
    <location>
        <begin position="99"/>
        <end position="123"/>
    </location>
</feature>
<dbReference type="Gene3D" id="3.60.10.10">
    <property type="entry name" value="Endonuclease/exonuclease/phosphatase"/>
    <property type="match status" value="1"/>
</dbReference>
<feature type="region of interest" description="Disordered" evidence="1">
    <location>
        <begin position="477"/>
        <end position="512"/>
    </location>
</feature>
<dbReference type="AlphaFoldDB" id="A0A067PAG2"/>
<dbReference type="STRING" id="933084.A0A067PAG2"/>
<evidence type="ECO:0008006" key="4">
    <source>
        <dbReference type="Google" id="ProtNLM"/>
    </source>
</evidence>
<dbReference type="InterPro" id="IPR036691">
    <property type="entry name" value="Endo/exonu/phosph_ase_sf"/>
</dbReference>
<sequence length="635" mass="71196">MSGLGKEDEGEQSDWEAREGSESEFNERMMEDLTRQWGIYRCTRHGPKTSRSSLDESLKESVGQQRWNRATYQRKRRLLQQSQLQLEIGYQRLNGLSRGSSAAQAKVTRPTHTTPMPAPKMPRSLYHPSRLIVIVKDGAEGRQQPPELSAIDQSAAELAKFFTLFADILNAGGMARCFVDEKWHKVQIHGIDTRNREGRIHTADEVYAELRDNNPELGRMEFVGPLQWMKPEHDLQGLDYLSIVLTLKHENNAMLLKEQGSLAAFEKDHNKAKGQRGDDMDEAMDGSNVELKANDQRCEVRRGSKMGSKKKKTTEMGSGWKEIPQRTKLSLTQPNATPMPSSSNQYRVLADSEPGEEGLTGNCKGKITQVVRTCGVDQVVKKIVLAKAQETGGESEKGLEDESGMGAITAIGEGSDGEHKGPVAHPAWRPILPVATVEPGHHPQVMAYVQEQTDFMVTLWSDIAQDYDIQVLDIHQDPHPTPAKAEGDPDNGTRCCRTAPEPDPTKGKPHDNLRGFQQVTPALELVDWLYEGGFALENKRRVITYQSRGKQAHTSTIDLTFSNHKARAIDATQDWTVDRLLSGDSDHFVLRWSIDQGAKEIMNISGKKFNFKKAEPKEWKEAFREALGIEAELWI</sequence>
<feature type="compositionally biased region" description="Basic and acidic residues" evidence="1">
    <location>
        <begin position="503"/>
        <end position="512"/>
    </location>
</feature>
<dbReference type="Proteomes" id="UP000027265">
    <property type="component" value="Unassembled WGS sequence"/>
</dbReference>
<proteinExistence type="predicted"/>
<reference evidence="3" key="1">
    <citation type="journal article" date="2014" name="Proc. Natl. Acad. Sci. U.S.A.">
        <title>Extensive sampling of basidiomycete genomes demonstrates inadequacy of the white-rot/brown-rot paradigm for wood decay fungi.</title>
        <authorList>
            <person name="Riley R."/>
            <person name="Salamov A.A."/>
            <person name="Brown D.W."/>
            <person name="Nagy L.G."/>
            <person name="Floudas D."/>
            <person name="Held B.W."/>
            <person name="Levasseur A."/>
            <person name="Lombard V."/>
            <person name="Morin E."/>
            <person name="Otillar R."/>
            <person name="Lindquist E.A."/>
            <person name="Sun H."/>
            <person name="LaButti K.M."/>
            <person name="Schmutz J."/>
            <person name="Jabbour D."/>
            <person name="Luo H."/>
            <person name="Baker S.E."/>
            <person name="Pisabarro A.G."/>
            <person name="Walton J.D."/>
            <person name="Blanchette R.A."/>
            <person name="Henrissat B."/>
            <person name="Martin F."/>
            <person name="Cullen D."/>
            <person name="Hibbett D.S."/>
            <person name="Grigoriev I.V."/>
        </authorList>
    </citation>
    <scope>NUCLEOTIDE SEQUENCE [LARGE SCALE GENOMIC DNA]</scope>
    <source>
        <strain evidence="3">MUCL 33604</strain>
    </source>
</reference>
<dbReference type="HOGENOM" id="CLU_430859_0_0_1"/>
<evidence type="ECO:0000313" key="2">
    <source>
        <dbReference type="EMBL" id="KDQ50825.1"/>
    </source>
</evidence>
<keyword evidence="3" id="KW-1185">Reference proteome</keyword>
<dbReference type="InParanoid" id="A0A067PAG2"/>
<feature type="region of interest" description="Disordered" evidence="1">
    <location>
        <begin position="44"/>
        <end position="63"/>
    </location>
</feature>
<evidence type="ECO:0000256" key="1">
    <source>
        <dbReference type="SAM" id="MobiDB-lite"/>
    </source>
</evidence>
<feature type="compositionally biased region" description="Basic and acidic residues" evidence="1">
    <location>
        <begin position="15"/>
        <end position="28"/>
    </location>
</feature>
<organism evidence="2 3">
    <name type="scientific">Jaapia argillacea MUCL 33604</name>
    <dbReference type="NCBI Taxonomy" id="933084"/>
    <lineage>
        <taxon>Eukaryota</taxon>
        <taxon>Fungi</taxon>
        <taxon>Dikarya</taxon>
        <taxon>Basidiomycota</taxon>
        <taxon>Agaricomycotina</taxon>
        <taxon>Agaricomycetes</taxon>
        <taxon>Agaricomycetidae</taxon>
        <taxon>Jaapiales</taxon>
        <taxon>Jaapiaceae</taxon>
        <taxon>Jaapia</taxon>
    </lineage>
</organism>